<keyword evidence="7" id="KW-1185">Reference proteome</keyword>
<dbReference type="Pfam" id="PF08742">
    <property type="entry name" value="C8"/>
    <property type="match status" value="1"/>
</dbReference>
<reference evidence="5 7" key="2">
    <citation type="journal article" date="2013" name="Nature">
        <title>Insights into bilaterian evolution from three spiralian genomes.</title>
        <authorList>
            <person name="Simakov O."/>
            <person name="Marletaz F."/>
            <person name="Cho S.J."/>
            <person name="Edsinger-Gonzales E."/>
            <person name="Havlak P."/>
            <person name="Hellsten U."/>
            <person name="Kuo D.H."/>
            <person name="Larsson T."/>
            <person name="Lv J."/>
            <person name="Arendt D."/>
            <person name="Savage R."/>
            <person name="Osoegawa K."/>
            <person name="de Jong P."/>
            <person name="Grimwood J."/>
            <person name="Chapman J.A."/>
            <person name="Shapiro H."/>
            <person name="Aerts A."/>
            <person name="Otillar R.P."/>
            <person name="Terry A.Y."/>
            <person name="Boore J.L."/>
            <person name="Grigoriev I.V."/>
            <person name="Lindberg D.R."/>
            <person name="Seaver E.C."/>
            <person name="Weisblat D.A."/>
            <person name="Putnam N.H."/>
            <person name="Rokhsar D.S."/>
        </authorList>
    </citation>
    <scope>NUCLEOTIDE SEQUENCE</scope>
    <source>
        <strain evidence="5 7">I ESC-2004</strain>
    </source>
</reference>
<reference evidence="6" key="3">
    <citation type="submission" date="2015-06" db="UniProtKB">
        <authorList>
            <consortium name="EnsemblMetazoa"/>
        </authorList>
    </citation>
    <scope>IDENTIFICATION</scope>
</reference>
<keyword evidence="1" id="KW-1015">Disulfide bond</keyword>
<feature type="region of interest" description="Disordered" evidence="3">
    <location>
        <begin position="281"/>
        <end position="368"/>
    </location>
</feature>
<dbReference type="PANTHER" id="PTHR11339">
    <property type="entry name" value="EXTRACELLULAR MATRIX GLYCOPROTEIN RELATED"/>
    <property type="match status" value="1"/>
</dbReference>
<dbReference type="InterPro" id="IPR050780">
    <property type="entry name" value="Mucin_vWF_Thrombospondin_sf"/>
</dbReference>
<sequence length="722" mass="80650">MFSNTDTVCHIECNMITVHGYGLRLVLIQRKCINEVCSCKCTGDPHCYSYDDRKINYQGACLYVMTQDNCVGGLPGGTPNFMVVADNFRKPGTLRPVSWLFEIITIFPAFELTVKTTRSKDVYLNDVMLTTFPMDAGNGIIIDRTSRGTTVSAEAYGLTVSSSGNALDIKVDADKKEGLCGICGDCDGNSNNDWTVEPKSTCASNYDDDEWPAAGSIDCLKSIEDQFQAALENCVFDICETGLEGAVCEHGLQLAEQCTKAGFNVEGWRLINDDCYTNTNTDTNPSPNNSHNTSLNNNHNTSPNPSPNNSHNTSLNPSPYNSNNTSPNPSPNNSHNTSLNPSPNNSHNTSPYNSHNTSPNPSPYNCHNTSPNTSPYNCHNTSPNPSPYNCQNTSPNPSPYNCHNTRPNPSPNNSHNTSPNPSPYNCHNTSPNPSSYNCHNTSPNPSPYNSYKRAGSPQFNTSSNKIRSYGNRDYGGHSHEQDMNFTSFDYGHQPAQHEEEDTTWRYCKLCNIQFSDKKHYVAHCGGLMHAQKQLMMENTSVPLRDDYNGGMQPRNDLRNEMRNSIPTHDDLPPRQSEMHECPAFLKQYAELGDSLFYQKFGNRIKFGMTIMDYPEPITPALRHIHWSGILNKFECRLCRAKCNTYPQWQQHCMSIPHAQTATELIGRMGREKFAIVYGDLPNNREQALNEYDDANCEFAIDVDALEIKLYFTLSSHHGRTPI</sequence>
<feature type="compositionally biased region" description="Polar residues" evidence="3">
    <location>
        <begin position="457"/>
        <end position="466"/>
    </location>
</feature>
<dbReference type="EnsemblMetazoa" id="CapteT218494">
    <property type="protein sequence ID" value="CapteP218494"/>
    <property type="gene ID" value="CapteG218494"/>
</dbReference>
<feature type="region of interest" description="Disordered" evidence="3">
    <location>
        <begin position="401"/>
        <end position="472"/>
    </location>
</feature>
<reference evidence="7" key="1">
    <citation type="submission" date="2012-12" db="EMBL/GenBank/DDBJ databases">
        <authorList>
            <person name="Hellsten U."/>
            <person name="Grimwood J."/>
            <person name="Chapman J.A."/>
            <person name="Shapiro H."/>
            <person name="Aerts A."/>
            <person name="Otillar R.P."/>
            <person name="Terry A.Y."/>
            <person name="Boore J.L."/>
            <person name="Simakov O."/>
            <person name="Marletaz F."/>
            <person name="Cho S.-J."/>
            <person name="Edsinger-Gonzales E."/>
            <person name="Havlak P."/>
            <person name="Kuo D.-H."/>
            <person name="Larsson T."/>
            <person name="Lv J."/>
            <person name="Arendt D."/>
            <person name="Savage R."/>
            <person name="Osoegawa K."/>
            <person name="de Jong P."/>
            <person name="Lindberg D.R."/>
            <person name="Seaver E.C."/>
            <person name="Weisblat D.A."/>
            <person name="Putnam N.H."/>
            <person name="Grigoriev I.V."/>
            <person name="Rokhsar D.S."/>
        </authorList>
    </citation>
    <scope>NUCLEOTIDE SEQUENCE</scope>
    <source>
        <strain evidence="7">I ESC-2004</strain>
    </source>
</reference>
<dbReference type="GO" id="GO:0008270">
    <property type="term" value="F:zinc ion binding"/>
    <property type="evidence" value="ECO:0007669"/>
    <property type="project" value="InterPro"/>
</dbReference>
<dbReference type="PANTHER" id="PTHR11339:SF386">
    <property type="entry name" value="HEMOLECTIN, ISOFORM A"/>
    <property type="match status" value="1"/>
</dbReference>
<dbReference type="InterPro" id="IPR014853">
    <property type="entry name" value="VWF/SSPO/ZAN-like_Cys-rich_dom"/>
</dbReference>
<evidence type="ECO:0000256" key="3">
    <source>
        <dbReference type="SAM" id="MobiDB-lite"/>
    </source>
</evidence>
<dbReference type="SUPFAM" id="SSF57667">
    <property type="entry name" value="beta-beta-alpha zinc fingers"/>
    <property type="match status" value="1"/>
</dbReference>
<dbReference type="GO" id="GO:0003676">
    <property type="term" value="F:nucleic acid binding"/>
    <property type="evidence" value="ECO:0007669"/>
    <property type="project" value="InterPro"/>
</dbReference>
<dbReference type="InterPro" id="IPR001846">
    <property type="entry name" value="VWF_type-D"/>
</dbReference>
<protein>
    <recommendedName>
        <fullName evidence="4">VWFD domain-containing protein</fullName>
    </recommendedName>
</protein>
<dbReference type="InterPro" id="IPR013087">
    <property type="entry name" value="Znf_C2H2_type"/>
</dbReference>
<evidence type="ECO:0000313" key="7">
    <source>
        <dbReference type="Proteomes" id="UP000014760"/>
    </source>
</evidence>
<dbReference type="OrthoDB" id="6262482at2759"/>
<dbReference type="Pfam" id="PF00094">
    <property type="entry name" value="VWD"/>
    <property type="match status" value="1"/>
</dbReference>
<feature type="compositionally biased region" description="Polar residues" evidence="3">
    <location>
        <begin position="425"/>
        <end position="449"/>
    </location>
</feature>
<dbReference type="EMBL" id="AMQN01000520">
    <property type="status" value="NOT_ANNOTATED_CDS"/>
    <property type="molecule type" value="Genomic_DNA"/>
</dbReference>
<organism evidence="5">
    <name type="scientific">Capitella teleta</name>
    <name type="common">Polychaete worm</name>
    <dbReference type="NCBI Taxonomy" id="283909"/>
    <lineage>
        <taxon>Eukaryota</taxon>
        <taxon>Metazoa</taxon>
        <taxon>Spiralia</taxon>
        <taxon>Lophotrochozoa</taxon>
        <taxon>Annelida</taxon>
        <taxon>Polychaeta</taxon>
        <taxon>Sedentaria</taxon>
        <taxon>Scolecida</taxon>
        <taxon>Capitellidae</taxon>
        <taxon>Capitella</taxon>
    </lineage>
</organism>
<keyword evidence="2" id="KW-0325">Glycoprotein</keyword>
<dbReference type="AlphaFoldDB" id="R7VJD3"/>
<feature type="compositionally biased region" description="Low complexity" evidence="3">
    <location>
        <begin position="403"/>
        <end position="419"/>
    </location>
</feature>
<dbReference type="EMBL" id="AMQN01000518">
    <property type="status" value="NOT_ANNOTATED_CDS"/>
    <property type="molecule type" value="Genomic_DNA"/>
</dbReference>
<dbReference type="EMBL" id="KB291799">
    <property type="protein sequence ID" value="ELU18764.1"/>
    <property type="molecule type" value="Genomic_DNA"/>
</dbReference>
<gene>
    <name evidence="5" type="ORF">CAPTEDRAFT_218494</name>
</gene>
<name>R7VJD3_CAPTE</name>
<evidence type="ECO:0000313" key="5">
    <source>
        <dbReference type="EMBL" id="ELU18764.1"/>
    </source>
</evidence>
<evidence type="ECO:0000256" key="2">
    <source>
        <dbReference type="ARBA" id="ARBA00023180"/>
    </source>
</evidence>
<feature type="domain" description="VWFD" evidence="4">
    <location>
        <begin position="37"/>
        <end position="220"/>
    </location>
</feature>
<dbReference type="Gene3D" id="3.30.160.60">
    <property type="entry name" value="Classic Zinc Finger"/>
    <property type="match status" value="1"/>
</dbReference>
<dbReference type="Proteomes" id="UP000014760">
    <property type="component" value="Unassembled WGS sequence"/>
</dbReference>
<dbReference type="STRING" id="283909.R7VJD3"/>
<evidence type="ECO:0000313" key="6">
    <source>
        <dbReference type="EnsemblMetazoa" id="CapteP218494"/>
    </source>
</evidence>
<dbReference type="SMART" id="SM00451">
    <property type="entry name" value="ZnF_U1"/>
    <property type="match status" value="2"/>
</dbReference>
<dbReference type="InterPro" id="IPR003604">
    <property type="entry name" value="Matrin/U1-like-C_Znf_C2H2"/>
</dbReference>
<evidence type="ECO:0000259" key="4">
    <source>
        <dbReference type="PROSITE" id="PS51233"/>
    </source>
</evidence>
<dbReference type="GO" id="GO:0005615">
    <property type="term" value="C:extracellular space"/>
    <property type="evidence" value="ECO:0007669"/>
    <property type="project" value="TreeGrafter"/>
</dbReference>
<dbReference type="HOGENOM" id="CLU_383219_0_0_1"/>
<dbReference type="PROSITE" id="PS51233">
    <property type="entry name" value="VWFD"/>
    <property type="match status" value="1"/>
</dbReference>
<dbReference type="InterPro" id="IPR036236">
    <property type="entry name" value="Znf_C2H2_sf"/>
</dbReference>
<dbReference type="SMART" id="SM00216">
    <property type="entry name" value="VWD"/>
    <property type="match status" value="1"/>
</dbReference>
<accession>R7VJD3</accession>
<dbReference type="PROSITE" id="PS00028">
    <property type="entry name" value="ZINC_FINGER_C2H2_1"/>
    <property type="match status" value="1"/>
</dbReference>
<feature type="compositionally biased region" description="Low complexity" evidence="3">
    <location>
        <begin position="281"/>
        <end position="365"/>
    </location>
</feature>
<dbReference type="EMBL" id="AMQN01000519">
    <property type="status" value="NOT_ANNOTATED_CDS"/>
    <property type="molecule type" value="Genomic_DNA"/>
</dbReference>
<dbReference type="GO" id="GO:0031012">
    <property type="term" value="C:extracellular matrix"/>
    <property type="evidence" value="ECO:0007669"/>
    <property type="project" value="TreeGrafter"/>
</dbReference>
<proteinExistence type="predicted"/>
<evidence type="ECO:0000256" key="1">
    <source>
        <dbReference type="ARBA" id="ARBA00023157"/>
    </source>
</evidence>